<keyword evidence="3" id="KW-1185">Reference proteome</keyword>
<comment type="caution">
    <text evidence="2">The sequence shown here is derived from an EMBL/GenBank/DDBJ whole genome shotgun (WGS) entry which is preliminary data.</text>
</comment>
<feature type="compositionally biased region" description="Basic and acidic residues" evidence="1">
    <location>
        <begin position="11"/>
        <end position="22"/>
    </location>
</feature>
<dbReference type="Proteomes" id="UP000716446">
    <property type="component" value="Unassembled WGS sequence"/>
</dbReference>
<evidence type="ECO:0000313" key="2">
    <source>
        <dbReference type="EMBL" id="CAD0084882.1"/>
    </source>
</evidence>
<gene>
    <name evidence="2" type="ORF">AWRI4619_LOCUS3449</name>
</gene>
<dbReference type="EMBL" id="CAIJEN010000004">
    <property type="protein sequence ID" value="CAD0084882.1"/>
    <property type="molecule type" value="Genomic_DNA"/>
</dbReference>
<evidence type="ECO:0000256" key="1">
    <source>
        <dbReference type="SAM" id="MobiDB-lite"/>
    </source>
</evidence>
<dbReference type="AlphaFoldDB" id="A0A9N8JBH0"/>
<name>A0A9N8JBH0_9PEZI</name>
<evidence type="ECO:0000313" key="3">
    <source>
        <dbReference type="Proteomes" id="UP000716446"/>
    </source>
</evidence>
<protein>
    <submittedName>
        <fullName evidence="2">Uncharacterized protein</fullName>
    </submittedName>
</protein>
<feature type="region of interest" description="Disordered" evidence="1">
    <location>
        <begin position="1"/>
        <end position="29"/>
    </location>
</feature>
<organism evidence="2 3">
    <name type="scientific">Aureobasidium vineae</name>
    <dbReference type="NCBI Taxonomy" id="2773715"/>
    <lineage>
        <taxon>Eukaryota</taxon>
        <taxon>Fungi</taxon>
        <taxon>Dikarya</taxon>
        <taxon>Ascomycota</taxon>
        <taxon>Pezizomycotina</taxon>
        <taxon>Dothideomycetes</taxon>
        <taxon>Dothideomycetidae</taxon>
        <taxon>Dothideales</taxon>
        <taxon>Saccotheciaceae</taxon>
        <taxon>Aureobasidium</taxon>
    </lineage>
</organism>
<sequence length="60" mass="6789">MHNNKQNKTQLRREGVDPEKVSRGTAGAKDTLYWLSPRGNTYEPFGEAEWRSIVAGKAKL</sequence>
<accession>A0A9N8JBH0</accession>
<reference evidence="2" key="1">
    <citation type="submission" date="2020-06" db="EMBL/GenBank/DDBJ databases">
        <authorList>
            <person name="Onetto C."/>
        </authorList>
    </citation>
    <scope>NUCLEOTIDE SEQUENCE</scope>
</reference>
<proteinExistence type="predicted"/>